<gene>
    <name evidence="3" type="ORF">SCH01S_34_00060</name>
</gene>
<keyword evidence="1" id="KW-0620">Polyamine biosynthesis</keyword>
<feature type="transmembrane region" description="Helical" evidence="2">
    <location>
        <begin position="431"/>
        <end position="451"/>
    </location>
</feature>
<dbReference type="SUPFAM" id="SSF53335">
    <property type="entry name" value="S-adenosyl-L-methionine-dependent methyltransferases"/>
    <property type="match status" value="1"/>
</dbReference>
<dbReference type="AlphaFoldDB" id="A0A0E9MPY3"/>
<feature type="transmembrane region" description="Helical" evidence="2">
    <location>
        <begin position="158"/>
        <end position="177"/>
    </location>
</feature>
<protein>
    <recommendedName>
        <fullName evidence="5">Spermidine synthase</fullName>
    </recommendedName>
</protein>
<keyword evidence="2" id="KW-0472">Membrane</keyword>
<keyword evidence="2" id="KW-1133">Transmembrane helix</keyword>
<feature type="transmembrane region" description="Helical" evidence="2">
    <location>
        <begin position="189"/>
        <end position="211"/>
    </location>
</feature>
<feature type="transmembrane region" description="Helical" evidence="2">
    <location>
        <begin position="258"/>
        <end position="277"/>
    </location>
</feature>
<comment type="caution">
    <text evidence="3">The sequence shown here is derived from an EMBL/GenBank/DDBJ whole genome shotgun (WGS) entry which is preliminary data.</text>
</comment>
<dbReference type="PANTHER" id="PTHR43317:SF1">
    <property type="entry name" value="THERMOSPERMINE SYNTHASE ACAULIS5"/>
    <property type="match status" value="1"/>
</dbReference>
<name>A0A0E9MPY3_9SPHN</name>
<proteinExistence type="predicted"/>
<evidence type="ECO:0000256" key="1">
    <source>
        <dbReference type="ARBA" id="ARBA00023115"/>
    </source>
</evidence>
<sequence length="752" mass="81481">MATAIGAIEAERMGEARRDLGPLFVGTIFVGSFLLFLVQPMIARMALPRLGGAPAVWNSAMLVYQALLLGGYAYAHGLARLNVRTQSIVHLILLAAAALMLPIGLIGRVPSATASPAFWVPWLLLLSIGPLFFVVAAQAPLIQRWYTAATGGKDPYPLYAASNLGSFTGLLSYPLLVEPRLALAEQSSLWTGGYVLLVVLTLACAAVLPRAGLDTSDAGFSAEAPPTLKQRLWWVLLAFVPSGLMLSTTTYLTTDIVAMPLIWVIPLGLYLLSFTLAFSEGRSIVTGICRLSPVVMLAMGGLSLQNASREPLLAMTVQLLLLFVVAVTLHARMYTSRPAPRHLTSFYLSMSVGGVLGGLFSGLLAPLLFDWTYEHPLLILLAGALVPQAYLFGISERRWEGGRGRRLAITIAYAAIVCAIAWLAIRRPLPWLNTHGSTMGASAIGLITLFCIGRRWPFLIGLAAMVLVFGGWDSIQRTLHPGERYRSYFGIYTIIDEGDIRTLAHGTTAHGIQRLTPGFERELTSYYSPYSGVGQALSRTPEIVGPNARIGAVGLGTGTLACYTRPGQDWRFFEIDPTVVHIARESGAFTFLARCNPDAKIVLGDARLSLAKMPADSLDVLVLDAFSSDAIPMHLLTREAFAIYGRVLAPKGMLLVHISNRFLDLEPVIAAAARDGGWEAARYDDAVQADSGLSRFIFSSNWILMSRDPAVLDQVTSRPPPNGKWRPLKADPGFAGWTDDYSTILPLLKAFR</sequence>
<feature type="transmembrane region" description="Helical" evidence="2">
    <location>
        <begin position="20"/>
        <end position="43"/>
    </location>
</feature>
<feature type="transmembrane region" description="Helical" evidence="2">
    <location>
        <begin position="346"/>
        <end position="369"/>
    </location>
</feature>
<evidence type="ECO:0000313" key="3">
    <source>
        <dbReference type="EMBL" id="GAO39553.1"/>
    </source>
</evidence>
<feature type="transmembrane region" description="Helical" evidence="2">
    <location>
        <begin position="55"/>
        <end position="75"/>
    </location>
</feature>
<feature type="transmembrane region" description="Helical" evidence="2">
    <location>
        <begin position="284"/>
        <end position="305"/>
    </location>
</feature>
<dbReference type="PANTHER" id="PTHR43317">
    <property type="entry name" value="THERMOSPERMINE SYNTHASE ACAULIS5"/>
    <property type="match status" value="1"/>
</dbReference>
<dbReference type="EMBL" id="BBWU01000034">
    <property type="protein sequence ID" value="GAO39553.1"/>
    <property type="molecule type" value="Genomic_DNA"/>
</dbReference>
<feature type="transmembrane region" description="Helical" evidence="2">
    <location>
        <begin position="407"/>
        <end position="425"/>
    </location>
</feature>
<dbReference type="Gene3D" id="3.40.50.150">
    <property type="entry name" value="Vaccinia Virus protein VP39"/>
    <property type="match status" value="1"/>
</dbReference>
<feature type="transmembrane region" description="Helical" evidence="2">
    <location>
        <begin position="87"/>
        <end position="107"/>
    </location>
</feature>
<keyword evidence="4" id="KW-1185">Reference proteome</keyword>
<feature type="transmembrane region" description="Helical" evidence="2">
    <location>
        <begin position="119"/>
        <end position="137"/>
    </location>
</feature>
<evidence type="ECO:0000313" key="4">
    <source>
        <dbReference type="Proteomes" id="UP000033202"/>
    </source>
</evidence>
<dbReference type="GO" id="GO:0006596">
    <property type="term" value="P:polyamine biosynthetic process"/>
    <property type="evidence" value="ECO:0007669"/>
    <property type="project" value="UniProtKB-KW"/>
</dbReference>
<keyword evidence="2" id="KW-0812">Transmembrane</keyword>
<feature type="transmembrane region" description="Helical" evidence="2">
    <location>
        <begin position="458"/>
        <end position="475"/>
    </location>
</feature>
<feature type="transmembrane region" description="Helical" evidence="2">
    <location>
        <begin position="232"/>
        <end position="252"/>
    </location>
</feature>
<dbReference type="Proteomes" id="UP000033202">
    <property type="component" value="Unassembled WGS sequence"/>
</dbReference>
<dbReference type="InterPro" id="IPR029063">
    <property type="entry name" value="SAM-dependent_MTases_sf"/>
</dbReference>
<dbReference type="STRING" id="1219043.SCH01S_34_00060"/>
<accession>A0A0E9MPY3</accession>
<feature type="transmembrane region" description="Helical" evidence="2">
    <location>
        <begin position="375"/>
        <end position="395"/>
    </location>
</feature>
<dbReference type="NCBIfam" id="NF037959">
    <property type="entry name" value="MFS_SpdSyn"/>
    <property type="match status" value="1"/>
</dbReference>
<evidence type="ECO:0008006" key="5">
    <source>
        <dbReference type="Google" id="ProtNLM"/>
    </source>
</evidence>
<dbReference type="RefSeq" id="WP_369385535.1">
    <property type="nucleotide sequence ID" value="NZ_BBWU01000034.1"/>
</dbReference>
<reference evidence="3 4" key="1">
    <citation type="submission" date="2015-04" db="EMBL/GenBank/DDBJ databases">
        <title>Whole genome shotgun sequence of Sphingomonas changbaiensis NBRC 104936.</title>
        <authorList>
            <person name="Katano-Makiyama Y."/>
            <person name="Hosoyama A."/>
            <person name="Hashimoto M."/>
            <person name="Noguchi M."/>
            <person name="Tsuchikane K."/>
            <person name="Ohji S."/>
            <person name="Yamazoe A."/>
            <person name="Ichikawa N."/>
            <person name="Kimura A."/>
            <person name="Fujita N."/>
        </authorList>
    </citation>
    <scope>NUCLEOTIDE SEQUENCE [LARGE SCALE GENOMIC DNA]</scope>
    <source>
        <strain evidence="3 4">NBRC 104936</strain>
    </source>
</reference>
<organism evidence="3 4">
    <name type="scientific">Sphingomonas changbaiensis NBRC 104936</name>
    <dbReference type="NCBI Taxonomy" id="1219043"/>
    <lineage>
        <taxon>Bacteria</taxon>
        <taxon>Pseudomonadati</taxon>
        <taxon>Pseudomonadota</taxon>
        <taxon>Alphaproteobacteria</taxon>
        <taxon>Sphingomonadales</taxon>
        <taxon>Sphingomonadaceae</taxon>
        <taxon>Sphingomonas</taxon>
    </lineage>
</organism>
<evidence type="ECO:0000256" key="2">
    <source>
        <dbReference type="SAM" id="Phobius"/>
    </source>
</evidence>
<feature type="transmembrane region" description="Helical" evidence="2">
    <location>
        <begin position="311"/>
        <end position="334"/>
    </location>
</feature>